<name>A0A4R2LBI9_9BACE</name>
<accession>A0A4R2LBI9</accession>
<sequence>MKTKWFKILYTVAVLLFSASFAANAQFRALKERVKKAATAQIVKEVNDTEKKVSDKVHEQRMYSIARQSDFNEQSEPEELFANLAYGLKQIKTAIAEKDMEHLACLHCYQTAKLFSLLGANERTDKQQMQDWLTENEKVMNEANELIYKGMPAYDTSSEETKQSSTCDVLQFYIDKVNAPSAGANSKEYYLAQANATREMRLYKGDISAKDARYQQLYKQLQSLYASMRSEYKQTWKMKDDNVIIKEREAYLAEQKRQAEQKETERKQQAEQAARRASTTQPTRQTSITSNSGNVEKFYNGSNQHIGHINGSLDVFEKNLSPRFKKRRNSVNDL</sequence>
<dbReference type="EMBL" id="SLXB01000057">
    <property type="protein sequence ID" value="TCO84952.1"/>
    <property type="molecule type" value="Genomic_DNA"/>
</dbReference>
<keyword evidence="2" id="KW-0732">Signal</keyword>
<evidence type="ECO:0000256" key="1">
    <source>
        <dbReference type="SAM" id="MobiDB-lite"/>
    </source>
</evidence>
<organism evidence="3 4">
    <name type="scientific">Prevotella heparinolytica</name>
    <dbReference type="NCBI Taxonomy" id="28113"/>
    <lineage>
        <taxon>Bacteria</taxon>
        <taxon>Pseudomonadati</taxon>
        <taxon>Bacteroidota</taxon>
        <taxon>Bacteroidia</taxon>
        <taxon>Bacteroidales</taxon>
        <taxon>Bacteroidaceae</taxon>
        <taxon>Bacteroides</taxon>
    </lineage>
</organism>
<dbReference type="Proteomes" id="UP000295600">
    <property type="component" value="Unassembled WGS sequence"/>
</dbReference>
<reference evidence="3 4" key="1">
    <citation type="submission" date="2019-03" db="EMBL/GenBank/DDBJ databases">
        <title>Genomic Encyclopedia of Type Strains, Phase IV (KMG-IV): sequencing the most valuable type-strain genomes for metagenomic binning, comparative biology and taxonomic classification.</title>
        <authorList>
            <person name="Goeker M."/>
        </authorList>
    </citation>
    <scope>NUCLEOTIDE SEQUENCE [LARGE SCALE GENOMIC DNA]</scope>
    <source>
        <strain evidence="3 4">DSM 23917</strain>
    </source>
</reference>
<dbReference type="AlphaFoldDB" id="A0A4R2LBI9"/>
<protein>
    <submittedName>
        <fullName evidence="3">Uncharacterized protein</fullName>
    </submittedName>
</protein>
<feature type="region of interest" description="Disordered" evidence="1">
    <location>
        <begin position="256"/>
        <end position="295"/>
    </location>
</feature>
<feature type="chain" id="PRO_5020245465" evidence="2">
    <location>
        <begin position="26"/>
        <end position="334"/>
    </location>
</feature>
<evidence type="ECO:0000256" key="2">
    <source>
        <dbReference type="SAM" id="SignalP"/>
    </source>
</evidence>
<comment type="caution">
    <text evidence="3">The sequence shown here is derived from an EMBL/GenBank/DDBJ whole genome shotgun (WGS) entry which is preliminary data.</text>
</comment>
<feature type="compositionally biased region" description="Basic and acidic residues" evidence="1">
    <location>
        <begin position="256"/>
        <end position="269"/>
    </location>
</feature>
<dbReference type="RefSeq" id="WP_131927615.1">
    <property type="nucleotide sequence ID" value="NZ_SLXB01000057.1"/>
</dbReference>
<gene>
    <name evidence="3" type="ORF">EV202_1571</name>
</gene>
<evidence type="ECO:0000313" key="3">
    <source>
        <dbReference type="EMBL" id="TCO84952.1"/>
    </source>
</evidence>
<feature type="signal peptide" evidence="2">
    <location>
        <begin position="1"/>
        <end position="25"/>
    </location>
</feature>
<feature type="compositionally biased region" description="Polar residues" evidence="1">
    <location>
        <begin position="278"/>
        <end position="295"/>
    </location>
</feature>
<proteinExistence type="predicted"/>
<evidence type="ECO:0000313" key="4">
    <source>
        <dbReference type="Proteomes" id="UP000295600"/>
    </source>
</evidence>